<dbReference type="InParanoid" id="A0A067PNY3"/>
<sequence length="88" mass="10207">MLSVPPRNVHPLSNQPVGQEISFLNHLAQGRFFRGKCVESTSVLPWWCRRSRGMMLNSTNILDHSTDINHHPPLELRNCLRSRRAMFL</sequence>
<dbReference type="EMBL" id="KL197722">
    <property type="protein sequence ID" value="KDQ56479.1"/>
    <property type="molecule type" value="Genomic_DNA"/>
</dbReference>
<proteinExistence type="predicted"/>
<evidence type="ECO:0000313" key="1">
    <source>
        <dbReference type="EMBL" id="KDQ56479.1"/>
    </source>
</evidence>
<evidence type="ECO:0000313" key="2">
    <source>
        <dbReference type="Proteomes" id="UP000027265"/>
    </source>
</evidence>
<organism evidence="1 2">
    <name type="scientific">Jaapia argillacea MUCL 33604</name>
    <dbReference type="NCBI Taxonomy" id="933084"/>
    <lineage>
        <taxon>Eukaryota</taxon>
        <taxon>Fungi</taxon>
        <taxon>Dikarya</taxon>
        <taxon>Basidiomycota</taxon>
        <taxon>Agaricomycotina</taxon>
        <taxon>Agaricomycetes</taxon>
        <taxon>Agaricomycetidae</taxon>
        <taxon>Jaapiales</taxon>
        <taxon>Jaapiaceae</taxon>
        <taxon>Jaapia</taxon>
    </lineage>
</organism>
<dbReference type="Proteomes" id="UP000027265">
    <property type="component" value="Unassembled WGS sequence"/>
</dbReference>
<reference evidence="2" key="1">
    <citation type="journal article" date="2014" name="Proc. Natl. Acad. Sci. U.S.A.">
        <title>Extensive sampling of basidiomycete genomes demonstrates inadequacy of the white-rot/brown-rot paradigm for wood decay fungi.</title>
        <authorList>
            <person name="Riley R."/>
            <person name="Salamov A.A."/>
            <person name="Brown D.W."/>
            <person name="Nagy L.G."/>
            <person name="Floudas D."/>
            <person name="Held B.W."/>
            <person name="Levasseur A."/>
            <person name="Lombard V."/>
            <person name="Morin E."/>
            <person name="Otillar R."/>
            <person name="Lindquist E.A."/>
            <person name="Sun H."/>
            <person name="LaButti K.M."/>
            <person name="Schmutz J."/>
            <person name="Jabbour D."/>
            <person name="Luo H."/>
            <person name="Baker S.E."/>
            <person name="Pisabarro A.G."/>
            <person name="Walton J.D."/>
            <person name="Blanchette R.A."/>
            <person name="Henrissat B."/>
            <person name="Martin F."/>
            <person name="Cullen D."/>
            <person name="Hibbett D.S."/>
            <person name="Grigoriev I.V."/>
        </authorList>
    </citation>
    <scope>NUCLEOTIDE SEQUENCE [LARGE SCALE GENOMIC DNA]</scope>
    <source>
        <strain evidence="2">MUCL 33604</strain>
    </source>
</reference>
<name>A0A067PNY3_9AGAM</name>
<dbReference type="AlphaFoldDB" id="A0A067PNY3"/>
<protein>
    <submittedName>
        <fullName evidence="1">Uncharacterized protein</fullName>
    </submittedName>
</protein>
<dbReference type="HOGENOM" id="CLU_2469404_0_0_1"/>
<gene>
    <name evidence="1" type="ORF">JAAARDRAFT_36636</name>
</gene>
<keyword evidence="2" id="KW-1185">Reference proteome</keyword>
<accession>A0A067PNY3</accession>